<protein>
    <recommendedName>
        <fullName evidence="1">DUF1758 domain-containing protein</fullName>
    </recommendedName>
</protein>
<proteinExistence type="predicted"/>
<accession>A0A8B6GC14</accession>
<name>A0A8B6GC14_MYTGA</name>
<dbReference type="PANTHER" id="PTHR47331">
    <property type="entry name" value="PHD-TYPE DOMAIN-CONTAINING PROTEIN"/>
    <property type="match status" value="1"/>
</dbReference>
<keyword evidence="3" id="KW-1185">Reference proteome</keyword>
<dbReference type="PANTHER" id="PTHR47331:SF5">
    <property type="entry name" value="RIBONUCLEASE H"/>
    <property type="match status" value="1"/>
</dbReference>
<sequence>MDISRLKSLRAGNRAAVTKVFNKLEDAIVDTPLDPEEICTLLEAVEKKKKTLANIDEQILNTVDSEGITDEIIETDEYYLELESKIRKYKKFLKPVATATSSILDSNAQEFIPHSNPFTHSSREPVSDCRTKYDCRICHRKHHTSICKKNTTHQSEDKDNTETSMLYTSASQETSTVLLKTAVAQVMSVNNTAEANILFDEGAQRSFITADLATKLNVQKEGSENLNIVSFGNKTSGIRNLDKTTVQLKANNGEIIPIKVLIVPTIASPLQSQSRKITQGLHYLHGLSLAHPVTDAESFELTLLIGADFYWNIVQDKVIRGNGPTAVSSKLGYLLSGPVPVKNNNQSTSMMNVLISHKQETCDLEKFWKLESLGIDEKEVDTQLIDVMETFAESSITKQNGKYVSKLPWKENCPELPTNKEIVKRRTENVIRRISKDKEMFRMYGDIISDQERRGFIEEVSDETLTENLIHYIPHHAVKKDSTTTPIRIVYNCSCKANSYSASLNDCLAEYPPMMNDLTTILTRFRMEKYAVTADIEKAILHIRIRQKMTLMTLLQDLFWFYRTPHYTMPTRQNSIK</sequence>
<comment type="caution">
    <text evidence="2">The sequence shown here is derived from an EMBL/GenBank/DDBJ whole genome shotgun (WGS) entry which is preliminary data.</text>
</comment>
<evidence type="ECO:0000259" key="1">
    <source>
        <dbReference type="Pfam" id="PF05585"/>
    </source>
</evidence>
<evidence type="ECO:0000313" key="2">
    <source>
        <dbReference type="EMBL" id="VDI61862.1"/>
    </source>
</evidence>
<dbReference type="OrthoDB" id="6145496at2759"/>
<dbReference type="InterPro" id="IPR043502">
    <property type="entry name" value="DNA/RNA_pol_sf"/>
</dbReference>
<dbReference type="Pfam" id="PF05585">
    <property type="entry name" value="DUF1758"/>
    <property type="match status" value="1"/>
</dbReference>
<feature type="domain" description="DUF1758" evidence="1">
    <location>
        <begin position="187"/>
        <end position="337"/>
    </location>
</feature>
<dbReference type="InterPro" id="IPR021109">
    <property type="entry name" value="Peptidase_aspartic_dom_sf"/>
</dbReference>
<gene>
    <name evidence="2" type="ORF">MGAL_10B039994</name>
</gene>
<dbReference type="Proteomes" id="UP000596742">
    <property type="component" value="Unassembled WGS sequence"/>
</dbReference>
<dbReference type="EMBL" id="UYJE01008193">
    <property type="protein sequence ID" value="VDI61862.1"/>
    <property type="molecule type" value="Genomic_DNA"/>
</dbReference>
<reference evidence="2" key="1">
    <citation type="submission" date="2018-11" db="EMBL/GenBank/DDBJ databases">
        <authorList>
            <person name="Alioto T."/>
            <person name="Alioto T."/>
        </authorList>
    </citation>
    <scope>NUCLEOTIDE SEQUENCE</scope>
</reference>
<dbReference type="SUPFAM" id="SSF56672">
    <property type="entry name" value="DNA/RNA polymerases"/>
    <property type="match status" value="1"/>
</dbReference>
<dbReference type="AlphaFoldDB" id="A0A8B6GC14"/>
<organism evidence="2 3">
    <name type="scientific">Mytilus galloprovincialis</name>
    <name type="common">Mediterranean mussel</name>
    <dbReference type="NCBI Taxonomy" id="29158"/>
    <lineage>
        <taxon>Eukaryota</taxon>
        <taxon>Metazoa</taxon>
        <taxon>Spiralia</taxon>
        <taxon>Lophotrochozoa</taxon>
        <taxon>Mollusca</taxon>
        <taxon>Bivalvia</taxon>
        <taxon>Autobranchia</taxon>
        <taxon>Pteriomorphia</taxon>
        <taxon>Mytilida</taxon>
        <taxon>Mytiloidea</taxon>
        <taxon>Mytilidae</taxon>
        <taxon>Mytilinae</taxon>
        <taxon>Mytilus</taxon>
    </lineage>
</organism>
<dbReference type="Gene3D" id="2.40.70.10">
    <property type="entry name" value="Acid Proteases"/>
    <property type="match status" value="1"/>
</dbReference>
<dbReference type="InterPro" id="IPR008737">
    <property type="entry name" value="DUF1758"/>
</dbReference>
<evidence type="ECO:0000313" key="3">
    <source>
        <dbReference type="Proteomes" id="UP000596742"/>
    </source>
</evidence>